<evidence type="ECO:0000256" key="3">
    <source>
        <dbReference type="ARBA" id="ARBA00022982"/>
    </source>
</evidence>
<name>A0ABY2SDY6_9HYPH</name>
<accession>A0ABY2SDY6</accession>
<comment type="similarity">
    <text evidence="1 6">Belongs to the thioredoxin family.</text>
</comment>
<evidence type="ECO:0000256" key="1">
    <source>
        <dbReference type="ARBA" id="ARBA00008987"/>
    </source>
</evidence>
<dbReference type="CDD" id="cd02947">
    <property type="entry name" value="TRX_family"/>
    <property type="match status" value="1"/>
</dbReference>
<organism evidence="8 9">
    <name type="scientific">Martelella alba</name>
    <dbReference type="NCBI Taxonomy" id="2590451"/>
    <lineage>
        <taxon>Bacteria</taxon>
        <taxon>Pseudomonadati</taxon>
        <taxon>Pseudomonadota</taxon>
        <taxon>Alphaproteobacteria</taxon>
        <taxon>Hyphomicrobiales</taxon>
        <taxon>Aurantimonadaceae</taxon>
        <taxon>Martelella</taxon>
    </lineage>
</organism>
<evidence type="ECO:0000313" key="8">
    <source>
        <dbReference type="EMBL" id="TKI02279.1"/>
    </source>
</evidence>
<keyword evidence="5" id="KW-0676">Redox-active center</keyword>
<keyword evidence="3" id="KW-0249">Electron transport</keyword>
<dbReference type="InterPro" id="IPR005746">
    <property type="entry name" value="Thioredoxin"/>
</dbReference>
<dbReference type="InterPro" id="IPR013766">
    <property type="entry name" value="Thioredoxin_domain"/>
</dbReference>
<dbReference type="Proteomes" id="UP000305202">
    <property type="component" value="Unassembled WGS sequence"/>
</dbReference>
<keyword evidence="9" id="KW-1185">Reference proteome</keyword>
<dbReference type="Pfam" id="PF00085">
    <property type="entry name" value="Thioredoxin"/>
    <property type="match status" value="1"/>
</dbReference>
<keyword evidence="2" id="KW-0813">Transport</keyword>
<dbReference type="PIRSF" id="PIRSF000077">
    <property type="entry name" value="Thioredoxin"/>
    <property type="match status" value="1"/>
</dbReference>
<dbReference type="InterPro" id="IPR036249">
    <property type="entry name" value="Thioredoxin-like_sf"/>
</dbReference>
<reference evidence="8 9" key="1">
    <citation type="submission" date="2019-04" db="EMBL/GenBank/DDBJ databases">
        <authorList>
            <person name="Li M."/>
            <person name="Gao C."/>
        </authorList>
    </citation>
    <scope>NUCLEOTIDE SEQUENCE [LARGE SCALE GENOMIC DNA]</scope>
    <source>
        <strain evidence="8 9">BGMRC 2031</strain>
    </source>
</reference>
<feature type="domain" description="Thioredoxin" evidence="7">
    <location>
        <begin position="1"/>
        <end position="107"/>
    </location>
</feature>
<dbReference type="EMBL" id="SZPQ01000092">
    <property type="protein sequence ID" value="TKI02279.1"/>
    <property type="molecule type" value="Genomic_DNA"/>
</dbReference>
<dbReference type="PRINTS" id="PR00421">
    <property type="entry name" value="THIOREDOXIN"/>
</dbReference>
<keyword evidence="4" id="KW-1015">Disulfide bond</keyword>
<dbReference type="PANTHER" id="PTHR45663:SF11">
    <property type="entry name" value="GEO12009P1"/>
    <property type="match status" value="1"/>
</dbReference>
<dbReference type="PANTHER" id="PTHR45663">
    <property type="entry name" value="GEO12009P1"/>
    <property type="match status" value="1"/>
</dbReference>
<sequence length="107" mass="12081">MMSVQAINQQQFTELQTLKQGVQLYRFWAPWCPPCRAMGPIYEQVAEMLGTKALFGEVNVDEEPTLSAAHAIRSIPTLVIYKDGSEVKRFSGLMNAKDLQALTEQYL</sequence>
<evidence type="ECO:0000256" key="5">
    <source>
        <dbReference type="ARBA" id="ARBA00023284"/>
    </source>
</evidence>
<dbReference type="SUPFAM" id="SSF52833">
    <property type="entry name" value="Thioredoxin-like"/>
    <property type="match status" value="1"/>
</dbReference>
<evidence type="ECO:0000256" key="6">
    <source>
        <dbReference type="PIRNR" id="PIRNR000077"/>
    </source>
</evidence>
<comment type="caution">
    <text evidence="8">The sequence shown here is derived from an EMBL/GenBank/DDBJ whole genome shotgun (WGS) entry which is preliminary data.</text>
</comment>
<evidence type="ECO:0000256" key="4">
    <source>
        <dbReference type="ARBA" id="ARBA00023157"/>
    </source>
</evidence>
<dbReference type="RefSeq" id="WP_136993105.1">
    <property type="nucleotide sequence ID" value="NZ_SZPQ01000092.1"/>
</dbReference>
<protein>
    <recommendedName>
        <fullName evidence="6">Thioredoxin</fullName>
    </recommendedName>
</protein>
<evidence type="ECO:0000259" key="7">
    <source>
        <dbReference type="PROSITE" id="PS51352"/>
    </source>
</evidence>
<dbReference type="PROSITE" id="PS51352">
    <property type="entry name" value="THIOREDOXIN_2"/>
    <property type="match status" value="1"/>
</dbReference>
<gene>
    <name evidence="8" type="ORF">FCN80_25450</name>
</gene>
<evidence type="ECO:0000313" key="9">
    <source>
        <dbReference type="Proteomes" id="UP000305202"/>
    </source>
</evidence>
<proteinExistence type="inferred from homology"/>
<dbReference type="Gene3D" id="3.40.30.10">
    <property type="entry name" value="Glutaredoxin"/>
    <property type="match status" value="1"/>
</dbReference>
<evidence type="ECO:0000256" key="2">
    <source>
        <dbReference type="ARBA" id="ARBA00022448"/>
    </source>
</evidence>